<evidence type="ECO:0000256" key="1">
    <source>
        <dbReference type="SAM" id="MobiDB-lite"/>
    </source>
</evidence>
<reference evidence="2 3" key="1">
    <citation type="journal article" date="2022" name="bioRxiv">
        <title>Genomics of Preaxostyla Flagellates Illuminates Evolutionary Transitions and the Path Towards Mitochondrial Loss.</title>
        <authorList>
            <person name="Novak L.V.F."/>
            <person name="Treitli S.C."/>
            <person name="Pyrih J."/>
            <person name="Halakuc P."/>
            <person name="Pipaliya S.V."/>
            <person name="Vacek V."/>
            <person name="Brzon O."/>
            <person name="Soukal P."/>
            <person name="Eme L."/>
            <person name="Dacks J.B."/>
            <person name="Karnkowska A."/>
            <person name="Elias M."/>
            <person name="Hampl V."/>
        </authorList>
    </citation>
    <scope>NUCLEOTIDE SEQUENCE [LARGE SCALE GENOMIC DNA]</scope>
    <source>
        <strain evidence="2">NAU3</strain>
        <tissue evidence="2">Gut</tissue>
    </source>
</reference>
<gene>
    <name evidence="2" type="ORF">BLNAU_21628</name>
</gene>
<keyword evidence="3" id="KW-1185">Reference proteome</keyword>
<proteinExistence type="predicted"/>
<dbReference type="Proteomes" id="UP001281761">
    <property type="component" value="Unassembled WGS sequence"/>
</dbReference>
<accession>A0ABQ9WVD8</accession>
<feature type="compositionally biased region" description="Polar residues" evidence="1">
    <location>
        <begin position="8"/>
        <end position="17"/>
    </location>
</feature>
<evidence type="ECO:0000313" key="2">
    <source>
        <dbReference type="EMBL" id="KAK2943445.1"/>
    </source>
</evidence>
<organism evidence="2 3">
    <name type="scientific">Blattamonas nauphoetae</name>
    <dbReference type="NCBI Taxonomy" id="2049346"/>
    <lineage>
        <taxon>Eukaryota</taxon>
        <taxon>Metamonada</taxon>
        <taxon>Preaxostyla</taxon>
        <taxon>Oxymonadida</taxon>
        <taxon>Blattamonas</taxon>
    </lineage>
</organism>
<sequence>MEEESETLNKSNDTCLNDSRESRSRIDTLQEPFLIFDENSELSFEDKSAIYDSLIDLVKAEYTFDNALQDRTAQFLKDIEPEWGDEDLADRLVLDIVPSSGESHSEFVESIVTLLSCPCSTIVAAALLFFNKIAEVSSFGIRCRIVESDLISNVLATIRPHTLSISGNEELIGHLIEIIDSCIDLTSPRSLNDQSITTAVDRYNHREMIFQQIVLPSSQFVSFLISNRNVLKGDLLDWFMFLLSIFFVLGPFHRSTLEFVLASPIAMALSSCLSFFEADLRLGTTLTNINRSLEEWTEEGQEVAQSGKRMMQALISDSFENSLELKMKLEKNLLLRLTQTGNECVKAGTDASQMTNRNRLSRKTTTHLCGLSSDVGNAVISGAYEQILGCLPIVQKCISETLFVYLIEMGCAPHSDQCTATHNLFEVCSAFFQMSGGMAYDHSVLSDIWVLEEIADPKTDIRRL</sequence>
<feature type="region of interest" description="Disordered" evidence="1">
    <location>
        <begin position="1"/>
        <end position="22"/>
    </location>
</feature>
<protein>
    <submittedName>
        <fullName evidence="2">Uncharacterized protein</fullName>
    </submittedName>
</protein>
<comment type="caution">
    <text evidence="2">The sequence shown here is derived from an EMBL/GenBank/DDBJ whole genome shotgun (WGS) entry which is preliminary data.</text>
</comment>
<evidence type="ECO:0000313" key="3">
    <source>
        <dbReference type="Proteomes" id="UP001281761"/>
    </source>
</evidence>
<name>A0ABQ9WVD8_9EUKA</name>
<dbReference type="EMBL" id="JARBJD010000346">
    <property type="protein sequence ID" value="KAK2943445.1"/>
    <property type="molecule type" value="Genomic_DNA"/>
</dbReference>